<name>A0A1R1PVT5_ZANCU</name>
<protein>
    <submittedName>
        <fullName evidence="1">Uncharacterized protein</fullName>
    </submittedName>
</protein>
<sequence length="220" mass="25501">MGSNWYFTKNNTNDFGYSSLASAMKNSKSVDEMLDNLHQFHLNVLSEEDSSKLQGKLPQIVIEYVKHINQQLRRIIDIERVEKISSGESINKHIHIDSKLKLGLDAIAFTFTGVTQIKLNFHYVISKELDINIVGTAIRRVFESTFRKLVQAQVFSIEKLKTLAYFVPRKSNEDEVAMFLNDIYTERVQLDEHEDHVAYYSLLSKFIFYTVVLSVKRCPE</sequence>
<dbReference type="EMBL" id="LSSK01000117">
    <property type="protein sequence ID" value="OMH85034.1"/>
    <property type="molecule type" value="Genomic_DNA"/>
</dbReference>
<gene>
    <name evidence="1" type="ORF">AX774_g1429</name>
</gene>
<dbReference type="Proteomes" id="UP000188320">
    <property type="component" value="Unassembled WGS sequence"/>
</dbReference>
<evidence type="ECO:0000313" key="1">
    <source>
        <dbReference type="EMBL" id="OMH85034.1"/>
    </source>
</evidence>
<evidence type="ECO:0000313" key="2">
    <source>
        <dbReference type="Proteomes" id="UP000188320"/>
    </source>
</evidence>
<proteinExistence type="predicted"/>
<dbReference type="AlphaFoldDB" id="A0A1R1PVT5"/>
<keyword evidence="2" id="KW-1185">Reference proteome</keyword>
<accession>A0A1R1PVT5</accession>
<organism evidence="1 2">
    <name type="scientific">Zancudomyces culisetae</name>
    <name type="common">Gut fungus</name>
    <name type="synonym">Smittium culisetae</name>
    <dbReference type="NCBI Taxonomy" id="1213189"/>
    <lineage>
        <taxon>Eukaryota</taxon>
        <taxon>Fungi</taxon>
        <taxon>Fungi incertae sedis</taxon>
        <taxon>Zoopagomycota</taxon>
        <taxon>Kickxellomycotina</taxon>
        <taxon>Harpellomycetes</taxon>
        <taxon>Harpellales</taxon>
        <taxon>Legeriomycetaceae</taxon>
        <taxon>Zancudomyces</taxon>
    </lineage>
</organism>
<reference evidence="2" key="1">
    <citation type="submission" date="2017-01" db="EMBL/GenBank/DDBJ databases">
        <authorList>
            <person name="Wang Y."/>
            <person name="White M."/>
            <person name="Kvist S."/>
            <person name="Moncalvo J.-M."/>
        </authorList>
    </citation>
    <scope>NUCLEOTIDE SEQUENCE [LARGE SCALE GENOMIC DNA]</scope>
    <source>
        <strain evidence="2">COL-18-3</strain>
    </source>
</reference>
<comment type="caution">
    <text evidence="1">The sequence shown here is derived from an EMBL/GenBank/DDBJ whole genome shotgun (WGS) entry which is preliminary data.</text>
</comment>